<keyword evidence="7 10" id="KW-0472">Membrane</keyword>
<dbReference type="InterPro" id="IPR005702">
    <property type="entry name" value="Wzc-like_C"/>
</dbReference>
<evidence type="ECO:0000256" key="7">
    <source>
        <dbReference type="ARBA" id="ARBA00023136"/>
    </source>
</evidence>
<evidence type="ECO:0000313" key="13">
    <source>
        <dbReference type="EMBL" id="RAI38852.1"/>
    </source>
</evidence>
<dbReference type="EMBL" id="NPEU01000104">
    <property type="protein sequence ID" value="RAI38852.1"/>
    <property type="molecule type" value="Genomic_DNA"/>
</dbReference>
<dbReference type="InterPro" id="IPR003856">
    <property type="entry name" value="LPS_length_determ_N"/>
</dbReference>
<dbReference type="Gene3D" id="3.40.50.300">
    <property type="entry name" value="P-loop containing nucleotide triphosphate hydrolases"/>
    <property type="match status" value="1"/>
</dbReference>
<evidence type="ECO:0000256" key="10">
    <source>
        <dbReference type="SAM" id="Phobius"/>
    </source>
</evidence>
<comment type="caution">
    <text evidence="13">The sequence shown here is derived from an EMBL/GenBank/DDBJ whole genome shotgun (WGS) entry which is preliminary data.</text>
</comment>
<name>A0A327KNG7_9BRAD</name>
<evidence type="ECO:0008006" key="15">
    <source>
        <dbReference type="Google" id="ProtNLM"/>
    </source>
</evidence>
<keyword evidence="5" id="KW-0067">ATP-binding</keyword>
<proteinExistence type="predicted"/>
<evidence type="ECO:0000256" key="9">
    <source>
        <dbReference type="SAM" id="MobiDB-lite"/>
    </source>
</evidence>
<dbReference type="Pfam" id="PF01656">
    <property type="entry name" value="CbiA"/>
    <property type="match status" value="1"/>
</dbReference>
<evidence type="ECO:0000256" key="1">
    <source>
        <dbReference type="ARBA" id="ARBA00004651"/>
    </source>
</evidence>
<dbReference type="InterPro" id="IPR002586">
    <property type="entry name" value="CobQ/CobB/MinD/ParA_Nub-bd_dom"/>
</dbReference>
<keyword evidence="4" id="KW-0547">Nucleotide-binding</keyword>
<comment type="subcellular location">
    <subcellularLocation>
        <location evidence="1">Cell membrane</location>
        <topology evidence="1">Multi-pass membrane protein</topology>
    </subcellularLocation>
</comment>
<dbReference type="GO" id="GO:0005886">
    <property type="term" value="C:plasma membrane"/>
    <property type="evidence" value="ECO:0007669"/>
    <property type="project" value="UniProtKB-SubCell"/>
</dbReference>
<dbReference type="GO" id="GO:0004713">
    <property type="term" value="F:protein tyrosine kinase activity"/>
    <property type="evidence" value="ECO:0007669"/>
    <property type="project" value="TreeGrafter"/>
</dbReference>
<evidence type="ECO:0000256" key="4">
    <source>
        <dbReference type="ARBA" id="ARBA00022741"/>
    </source>
</evidence>
<dbReference type="InterPro" id="IPR050445">
    <property type="entry name" value="Bact_polysacc_biosynth/exp"/>
</dbReference>
<feature type="transmembrane region" description="Helical" evidence="10">
    <location>
        <begin position="44"/>
        <end position="62"/>
    </location>
</feature>
<dbReference type="PANTHER" id="PTHR32309:SF13">
    <property type="entry name" value="FERRIC ENTEROBACTIN TRANSPORT PROTEIN FEPE"/>
    <property type="match status" value="1"/>
</dbReference>
<reference evidence="13 14" key="1">
    <citation type="submission" date="2017-07" db="EMBL/GenBank/DDBJ databases">
        <title>Draft Genome Sequences of Select Purple Nonsulfur Bacteria.</title>
        <authorList>
            <person name="Lasarre B."/>
            <person name="Mckinlay J.B."/>
        </authorList>
    </citation>
    <scope>NUCLEOTIDE SEQUENCE [LARGE SCALE GENOMIC DNA]</scope>
    <source>
        <strain evidence="13 14">DSM 11907</strain>
    </source>
</reference>
<keyword evidence="6 10" id="KW-1133">Transmembrane helix</keyword>
<feature type="coiled-coil region" evidence="8">
    <location>
        <begin position="223"/>
        <end position="287"/>
    </location>
</feature>
<evidence type="ECO:0000259" key="12">
    <source>
        <dbReference type="Pfam" id="PF02706"/>
    </source>
</evidence>
<keyword evidence="2" id="KW-1003">Cell membrane</keyword>
<dbReference type="OrthoDB" id="7786248at2"/>
<evidence type="ECO:0000259" key="11">
    <source>
        <dbReference type="Pfam" id="PF01656"/>
    </source>
</evidence>
<organism evidence="13 14">
    <name type="scientific">Rhodoplanes elegans</name>
    <dbReference type="NCBI Taxonomy" id="29408"/>
    <lineage>
        <taxon>Bacteria</taxon>
        <taxon>Pseudomonadati</taxon>
        <taxon>Pseudomonadota</taxon>
        <taxon>Alphaproteobacteria</taxon>
        <taxon>Hyphomicrobiales</taxon>
        <taxon>Nitrobacteraceae</taxon>
        <taxon>Rhodoplanes</taxon>
    </lineage>
</organism>
<dbReference type="AlphaFoldDB" id="A0A327KNG7"/>
<gene>
    <name evidence="13" type="ORF">CH338_11320</name>
</gene>
<feature type="domain" description="Polysaccharide chain length determinant N-terminal" evidence="12">
    <location>
        <begin position="31"/>
        <end position="118"/>
    </location>
</feature>
<keyword evidence="8" id="KW-0175">Coiled coil</keyword>
<evidence type="ECO:0000256" key="8">
    <source>
        <dbReference type="SAM" id="Coils"/>
    </source>
</evidence>
<dbReference type="CDD" id="cd05387">
    <property type="entry name" value="BY-kinase"/>
    <property type="match status" value="1"/>
</dbReference>
<keyword evidence="3 10" id="KW-0812">Transmembrane</keyword>
<feature type="coiled-coil region" evidence="8">
    <location>
        <begin position="380"/>
        <end position="417"/>
    </location>
</feature>
<accession>A0A327KNG7</accession>
<evidence type="ECO:0000256" key="3">
    <source>
        <dbReference type="ARBA" id="ARBA00022692"/>
    </source>
</evidence>
<dbReference type="RefSeq" id="WP_111357286.1">
    <property type="nucleotide sequence ID" value="NZ_NHSK01000087.1"/>
</dbReference>
<dbReference type="InterPro" id="IPR027417">
    <property type="entry name" value="P-loop_NTPase"/>
</dbReference>
<dbReference type="Pfam" id="PF02706">
    <property type="entry name" value="Wzz"/>
    <property type="match status" value="1"/>
</dbReference>
<evidence type="ECO:0000256" key="5">
    <source>
        <dbReference type="ARBA" id="ARBA00022840"/>
    </source>
</evidence>
<dbReference type="Proteomes" id="UP000248863">
    <property type="component" value="Unassembled WGS sequence"/>
</dbReference>
<protein>
    <recommendedName>
        <fullName evidence="15">Polysaccharide chain length determinant N-terminal domain-containing protein</fullName>
    </recommendedName>
</protein>
<evidence type="ECO:0000256" key="2">
    <source>
        <dbReference type="ARBA" id="ARBA00022475"/>
    </source>
</evidence>
<dbReference type="SUPFAM" id="SSF52540">
    <property type="entry name" value="P-loop containing nucleoside triphosphate hydrolases"/>
    <property type="match status" value="1"/>
</dbReference>
<evidence type="ECO:0000256" key="6">
    <source>
        <dbReference type="ARBA" id="ARBA00022989"/>
    </source>
</evidence>
<feature type="domain" description="CobQ/CobB/MinD/ParA nucleotide binding" evidence="11">
    <location>
        <begin position="564"/>
        <end position="730"/>
    </location>
</feature>
<sequence>MLNVLNVTSEQTRRAGHRWTLREALPPQWTLVDLVTIIRRRFRFVMLAAALALAAVSLYLAMTPARYTATAALIPDTKRTPPSPTEVAQDALIDPAIVENQVETIRSETIAGQVVDKLGLWRDPEFVGDGPGLVSRILAASGLTTIKTPSDTIKKRAAVASFLQMLAVKRVGHSFVTSIAFTSLDPEKAATIANAVAAAYVDDQLGQRFANAERTSVWMRQRIETLGREAEAAAAAVAAYKERNRIVLGPEGRTDDELQLAERKRDLDAATADVADAKARLERTQQLRAAEGDGSTFPEASLLTAVDSPAIREIVRQHQNLVASAPGTVADEASSTEPNRALAAASLRSRLWDEVRRAEAADRASVESATLRLASLSSRTAELNAKVEETRASVAELRRLEANHARVSQLHDLLQNRFSRVSDFMQQQYLPVTESRIVTNAMPPLNKSSPKSALLLFLGAVAGTLVGMGGALAKEYTDHSITRPDQLEQGLGMRWIGTLTRFGTGRDGAVPPAADLSEDGAPRRDGDATSGGRDPAIGRAADTLKGIKVALDDSVSATTGGHLVAVASAEAGTGKTTVALGLAVVTAAAGHRTLLIDGNVRNASLSIEAAQSRRPSPVAVTDDTPFFERPVEHPLGFHVLPQRIDDFGPDLLAMREVRHLLQRLRKSYDYVIVDTAAMLDHIDLAAAAGIFDAIVIVVEHGRTVSNDLELALGRSVVVGERIAGAVINKAPPPARWGWL</sequence>
<keyword evidence="14" id="KW-1185">Reference proteome</keyword>
<dbReference type="PANTHER" id="PTHR32309">
    <property type="entry name" value="TYROSINE-PROTEIN KINASE"/>
    <property type="match status" value="1"/>
</dbReference>
<evidence type="ECO:0000313" key="14">
    <source>
        <dbReference type="Proteomes" id="UP000248863"/>
    </source>
</evidence>
<feature type="region of interest" description="Disordered" evidence="9">
    <location>
        <begin position="506"/>
        <end position="537"/>
    </location>
</feature>